<protein>
    <submittedName>
        <fullName evidence="2">Uncharacterized protein</fullName>
    </submittedName>
</protein>
<evidence type="ECO:0000313" key="3">
    <source>
        <dbReference type="Proteomes" id="UP000005959"/>
    </source>
</evidence>
<proteinExistence type="predicted"/>
<comment type="caution">
    <text evidence="2">The sequence shown here is derived from an EMBL/GenBank/DDBJ whole genome shotgun (WGS) entry which is preliminary data.</text>
</comment>
<sequence length="59" mass="7142">MQIIRSKSTQKTAFLTNFRQIARILKTRRILVYLKTGFFCVFYSFELIFTTKWSKEDIN</sequence>
<dbReference type="AlphaFoldDB" id="G9Y0R8"/>
<keyword evidence="1" id="KW-1133">Transmembrane helix</keyword>
<dbReference type="EMBL" id="AGCI01000004">
    <property type="protein sequence ID" value="EHM48514.1"/>
    <property type="molecule type" value="Genomic_DNA"/>
</dbReference>
<name>G9Y0R8_HAFAL</name>
<dbReference type="Proteomes" id="UP000005959">
    <property type="component" value="Unassembled WGS sequence"/>
</dbReference>
<accession>G9Y0R8</accession>
<dbReference type="HOGENOM" id="CLU_2954091_0_0_6"/>
<evidence type="ECO:0000256" key="1">
    <source>
        <dbReference type="SAM" id="Phobius"/>
    </source>
</evidence>
<reference evidence="2 3" key="1">
    <citation type="submission" date="2011-08" db="EMBL/GenBank/DDBJ databases">
        <authorList>
            <person name="Weinstock G."/>
            <person name="Sodergren E."/>
            <person name="Clifton S."/>
            <person name="Fulton L."/>
            <person name="Fulton B."/>
            <person name="Courtney L."/>
            <person name="Fronick C."/>
            <person name="Harrison M."/>
            <person name="Strong C."/>
            <person name="Farmer C."/>
            <person name="Delahaunty K."/>
            <person name="Markovic C."/>
            <person name="Hall O."/>
            <person name="Minx P."/>
            <person name="Tomlinson C."/>
            <person name="Mitreva M."/>
            <person name="Hou S."/>
            <person name="Chen J."/>
            <person name="Wollam A."/>
            <person name="Pepin K.H."/>
            <person name="Johnson M."/>
            <person name="Bhonagiri V."/>
            <person name="Zhang X."/>
            <person name="Suruliraj S."/>
            <person name="Warren W."/>
            <person name="Chinwalla A."/>
            <person name="Mardis E.R."/>
            <person name="Wilson R.K."/>
        </authorList>
    </citation>
    <scope>NUCLEOTIDE SEQUENCE [LARGE SCALE GENOMIC DNA]</scope>
    <source>
        <strain evidence="2 3">ATCC 51873</strain>
    </source>
</reference>
<organism evidence="2 3">
    <name type="scientific">Hafnia alvei ATCC 51873</name>
    <dbReference type="NCBI Taxonomy" id="1002364"/>
    <lineage>
        <taxon>Bacteria</taxon>
        <taxon>Pseudomonadati</taxon>
        <taxon>Pseudomonadota</taxon>
        <taxon>Gammaproteobacteria</taxon>
        <taxon>Enterobacterales</taxon>
        <taxon>Hafniaceae</taxon>
        <taxon>Hafnia</taxon>
    </lineage>
</organism>
<gene>
    <name evidence="2" type="ORF">HMPREF0454_00126</name>
</gene>
<keyword evidence="1" id="KW-0812">Transmembrane</keyword>
<keyword evidence="1" id="KW-0472">Membrane</keyword>
<evidence type="ECO:0000313" key="2">
    <source>
        <dbReference type="EMBL" id="EHM48514.1"/>
    </source>
</evidence>
<feature type="transmembrane region" description="Helical" evidence="1">
    <location>
        <begin position="30"/>
        <end position="49"/>
    </location>
</feature>